<reference evidence="1" key="1">
    <citation type="submission" date="2018-02" db="EMBL/GenBank/DDBJ databases">
        <title>Rhizophora mucronata_Transcriptome.</title>
        <authorList>
            <person name="Meera S.P."/>
            <person name="Sreeshan A."/>
            <person name="Augustine A."/>
        </authorList>
    </citation>
    <scope>NUCLEOTIDE SEQUENCE</scope>
    <source>
        <tissue evidence="1">Leaf</tissue>
    </source>
</reference>
<protein>
    <submittedName>
        <fullName evidence="1">Uncharacterized protein</fullName>
    </submittedName>
</protein>
<organism evidence="1">
    <name type="scientific">Rhizophora mucronata</name>
    <name type="common">Asiatic mangrove</name>
    <dbReference type="NCBI Taxonomy" id="61149"/>
    <lineage>
        <taxon>Eukaryota</taxon>
        <taxon>Viridiplantae</taxon>
        <taxon>Streptophyta</taxon>
        <taxon>Embryophyta</taxon>
        <taxon>Tracheophyta</taxon>
        <taxon>Spermatophyta</taxon>
        <taxon>Magnoliopsida</taxon>
        <taxon>eudicotyledons</taxon>
        <taxon>Gunneridae</taxon>
        <taxon>Pentapetalae</taxon>
        <taxon>rosids</taxon>
        <taxon>fabids</taxon>
        <taxon>Malpighiales</taxon>
        <taxon>Rhizophoraceae</taxon>
        <taxon>Rhizophora</taxon>
    </lineage>
</organism>
<evidence type="ECO:0000313" key="1">
    <source>
        <dbReference type="EMBL" id="MBX44300.1"/>
    </source>
</evidence>
<dbReference type="EMBL" id="GGEC01063816">
    <property type="protein sequence ID" value="MBX44300.1"/>
    <property type="molecule type" value="Transcribed_RNA"/>
</dbReference>
<proteinExistence type="predicted"/>
<dbReference type="AlphaFoldDB" id="A0A2P2NPI3"/>
<name>A0A2P2NPI3_RHIMU</name>
<sequence>MMRRPTRMCILKCNAASWGVVNWLNKYKIYLLNGYKNWKG</sequence>
<accession>A0A2P2NPI3</accession>